<dbReference type="InterPro" id="IPR036983">
    <property type="entry name" value="AIM24_sf"/>
</dbReference>
<dbReference type="AlphaFoldDB" id="A0A173UWH6"/>
<organism evidence="1 2">
    <name type="scientific">Anaerostipes hadrus</name>
    <dbReference type="NCBI Taxonomy" id="649756"/>
    <lineage>
        <taxon>Bacteria</taxon>
        <taxon>Bacillati</taxon>
        <taxon>Bacillota</taxon>
        <taxon>Clostridia</taxon>
        <taxon>Lachnospirales</taxon>
        <taxon>Lachnospiraceae</taxon>
        <taxon>Anaerostipes</taxon>
    </lineage>
</organism>
<proteinExistence type="predicted"/>
<dbReference type="Gene3D" id="3.60.160.10">
    <property type="entry name" value="Mitochondrial biogenesis AIM24"/>
    <property type="match status" value="1"/>
</dbReference>
<dbReference type="Proteomes" id="UP000095598">
    <property type="component" value="Unassembled WGS sequence"/>
</dbReference>
<evidence type="ECO:0000313" key="2">
    <source>
        <dbReference type="Proteomes" id="UP000095598"/>
    </source>
</evidence>
<name>A0A173UWH6_ANAHA</name>
<accession>A0A173UWH6</accession>
<dbReference type="InterPro" id="IPR002838">
    <property type="entry name" value="AIM24"/>
</dbReference>
<protein>
    <submittedName>
        <fullName evidence="1">Protein of uncharacterized function DUF124</fullName>
    </submittedName>
</protein>
<evidence type="ECO:0000313" key="1">
    <source>
        <dbReference type="EMBL" id="CUN19184.1"/>
    </source>
</evidence>
<dbReference type="PANTHER" id="PTHR38074:SF1">
    <property type="entry name" value="ALTERED INHERITANCE OF MITOCHONDRIA PROTEIN 24, MITOCHONDRIAL"/>
    <property type="match status" value="1"/>
</dbReference>
<reference evidence="1 2" key="1">
    <citation type="submission" date="2015-09" db="EMBL/GenBank/DDBJ databases">
        <authorList>
            <consortium name="Pathogen Informatics"/>
        </authorList>
    </citation>
    <scope>NUCLEOTIDE SEQUENCE [LARGE SCALE GENOMIC DNA]</scope>
    <source>
        <strain evidence="1 2">2789STDY5608868</strain>
    </source>
</reference>
<dbReference type="SUPFAM" id="SSF51219">
    <property type="entry name" value="TRAP-like"/>
    <property type="match status" value="1"/>
</dbReference>
<dbReference type="InterPro" id="IPR016031">
    <property type="entry name" value="Trp_RNA-bd_attenuator-like_dom"/>
</dbReference>
<dbReference type="Pfam" id="PF01987">
    <property type="entry name" value="AIM24"/>
    <property type="match status" value="1"/>
</dbReference>
<dbReference type="PANTHER" id="PTHR38074">
    <property type="entry name" value="ALTERED INHERITANCE OF MITOCHONDRIA PROTEIN 24, MITOCHONDRIAL"/>
    <property type="match status" value="1"/>
</dbReference>
<dbReference type="RefSeq" id="WP_055259900.1">
    <property type="nucleotide sequence ID" value="NZ_CYXT01000040.1"/>
</dbReference>
<gene>
    <name evidence="1" type="ORF">ERS852425_03228</name>
</gene>
<dbReference type="EMBL" id="CYXT01000040">
    <property type="protein sequence ID" value="CUN19184.1"/>
    <property type="molecule type" value="Genomic_DNA"/>
</dbReference>
<sequence>MFEIENLYNNQNVSFTQKKKGFRVLEHEEDMSVSPYSAQTAFFCSEMNVKKRQLLCDLSEGNVTIQAGAMQWMLGNVNATTGIKGAGDLISKAFRGKASGESIVKPEYTGDGLLMLEPTYKHLILIDLKDWNQSIVLDDGLFLACSSELKQKTVARSNLSSAVAGGEGLFNLGLEGDGVVCLEADCPKEELIEINLENDVLKVDGNFAIAWSGSLSFTVERSGKTLIGSAASGEGLVNVYRGTGKVLLAPVGNGNIMRNGFPGMQ</sequence>